<dbReference type="InterPro" id="IPR000152">
    <property type="entry name" value="EGF-type_Asp/Asn_hydroxyl_site"/>
</dbReference>
<dbReference type="PANTHER" id="PTHR24037:SF3">
    <property type="entry name" value="PROTEIN HEG HOMOLOG 1"/>
    <property type="match status" value="1"/>
</dbReference>
<accession>A0ABN9MFY0</accession>
<keyword evidence="13" id="KW-1185">Reference proteome</keyword>
<evidence type="ECO:0000256" key="4">
    <source>
        <dbReference type="ARBA" id="ARBA00022729"/>
    </source>
</evidence>
<evidence type="ECO:0000256" key="2">
    <source>
        <dbReference type="ARBA" id="ARBA00022475"/>
    </source>
</evidence>
<evidence type="ECO:0000313" key="13">
    <source>
        <dbReference type="Proteomes" id="UP001176940"/>
    </source>
</evidence>
<comment type="subcellular location">
    <subcellularLocation>
        <location evidence="1">Cell membrane</location>
    </subcellularLocation>
</comment>
<evidence type="ECO:0000256" key="8">
    <source>
        <dbReference type="ARBA" id="ARBA00023180"/>
    </source>
</evidence>
<dbReference type="SMART" id="SM00179">
    <property type="entry name" value="EGF_CA"/>
    <property type="match status" value="2"/>
</dbReference>
<comment type="caution">
    <text evidence="12">The sequence shown here is derived from an EMBL/GenBank/DDBJ whole genome shotgun (WGS) entry which is preliminary data.</text>
</comment>
<dbReference type="InterPro" id="IPR049883">
    <property type="entry name" value="NOTCH1_EGF-like"/>
</dbReference>
<dbReference type="PROSITE" id="PS01187">
    <property type="entry name" value="EGF_CA"/>
    <property type="match status" value="1"/>
</dbReference>
<dbReference type="InterPro" id="IPR000742">
    <property type="entry name" value="EGF"/>
</dbReference>
<feature type="disulfide bond" evidence="9">
    <location>
        <begin position="114"/>
        <end position="131"/>
    </location>
</feature>
<feature type="domain" description="EGF-like" evidence="11">
    <location>
        <begin position="145"/>
        <end position="181"/>
    </location>
</feature>
<dbReference type="SUPFAM" id="SSF57196">
    <property type="entry name" value="EGF/Laminin"/>
    <property type="match status" value="2"/>
</dbReference>
<gene>
    <name evidence="12" type="ORF">RIMI_LOCUS20477519</name>
</gene>
<keyword evidence="3 9" id="KW-0245">EGF-like domain</keyword>
<keyword evidence="4" id="KW-0732">Signal</keyword>
<name>A0ABN9MFY0_9NEOB</name>
<dbReference type="InterPro" id="IPR018097">
    <property type="entry name" value="EGF_Ca-bd_CS"/>
</dbReference>
<evidence type="ECO:0000256" key="5">
    <source>
        <dbReference type="ARBA" id="ARBA00022737"/>
    </source>
</evidence>
<feature type="region of interest" description="Disordered" evidence="10">
    <location>
        <begin position="57"/>
        <end position="104"/>
    </location>
</feature>
<dbReference type="PANTHER" id="PTHR24037">
    <property type="entry name" value="HEART DEVELOPMENT PROTEIN WITH EGF-LIKE DOMAINS 1"/>
    <property type="match status" value="1"/>
</dbReference>
<evidence type="ECO:0000256" key="6">
    <source>
        <dbReference type="ARBA" id="ARBA00023136"/>
    </source>
</evidence>
<protein>
    <recommendedName>
        <fullName evidence="11">EGF-like domain-containing protein</fullName>
    </recommendedName>
</protein>
<keyword evidence="5" id="KW-0677">Repeat</keyword>
<sequence>NTPTTTPLKDAPTTHPRGILPLPHPRGILPLPHPRGILPLPHPRGILPLPHPRGILPLPHALPPRDTHITTPPRDTPITTPPRDTPTRTPSRNTPTRTPPTPPAAVSLCASSPCHNGGLCVESSDLTSFRCDCPVGWSDDLCSTDVDECLSNPCPVMSTCVNSRGSFGCQCPLGYLLEKGAGCVLVRTFLGHVEIPRSFLGGADMKDSGLHQIKEDIAHILHSSFSAISGYYQSTVTSDSHTGRNDFFLQNLFSLESNVTMFDLLRSLQSYAKVCETSPQRPRSCQLVLHLQHRIRGKLYV</sequence>
<dbReference type="Proteomes" id="UP001176940">
    <property type="component" value="Unassembled WGS sequence"/>
</dbReference>
<dbReference type="PROSITE" id="PS00010">
    <property type="entry name" value="ASX_HYDROXYL"/>
    <property type="match status" value="1"/>
</dbReference>
<evidence type="ECO:0000256" key="10">
    <source>
        <dbReference type="SAM" id="MobiDB-lite"/>
    </source>
</evidence>
<evidence type="ECO:0000313" key="12">
    <source>
        <dbReference type="EMBL" id="CAJ0965624.1"/>
    </source>
</evidence>
<proteinExistence type="predicted"/>
<dbReference type="Pfam" id="PF07645">
    <property type="entry name" value="EGF_CA"/>
    <property type="match status" value="1"/>
</dbReference>
<organism evidence="12 13">
    <name type="scientific">Ranitomeya imitator</name>
    <name type="common">mimic poison frog</name>
    <dbReference type="NCBI Taxonomy" id="111125"/>
    <lineage>
        <taxon>Eukaryota</taxon>
        <taxon>Metazoa</taxon>
        <taxon>Chordata</taxon>
        <taxon>Craniata</taxon>
        <taxon>Vertebrata</taxon>
        <taxon>Euteleostomi</taxon>
        <taxon>Amphibia</taxon>
        <taxon>Batrachia</taxon>
        <taxon>Anura</taxon>
        <taxon>Neobatrachia</taxon>
        <taxon>Hyloidea</taxon>
        <taxon>Dendrobatidae</taxon>
        <taxon>Dendrobatinae</taxon>
        <taxon>Ranitomeya</taxon>
    </lineage>
</organism>
<keyword evidence="2" id="KW-1003">Cell membrane</keyword>
<evidence type="ECO:0000256" key="9">
    <source>
        <dbReference type="PROSITE-ProRule" id="PRU00076"/>
    </source>
</evidence>
<dbReference type="Pfam" id="PF00008">
    <property type="entry name" value="EGF"/>
    <property type="match status" value="1"/>
</dbReference>
<dbReference type="PROSITE" id="PS01186">
    <property type="entry name" value="EGF_2"/>
    <property type="match status" value="1"/>
</dbReference>
<dbReference type="CDD" id="cd00054">
    <property type="entry name" value="EGF_CA"/>
    <property type="match status" value="2"/>
</dbReference>
<feature type="compositionally biased region" description="Low complexity" evidence="10">
    <location>
        <begin position="69"/>
        <end position="78"/>
    </location>
</feature>
<feature type="region of interest" description="Disordered" evidence="10">
    <location>
        <begin position="1"/>
        <end position="22"/>
    </location>
</feature>
<dbReference type="InterPro" id="IPR001881">
    <property type="entry name" value="EGF-like_Ca-bd_dom"/>
</dbReference>
<keyword evidence="8" id="KW-0325">Glycoprotein</keyword>
<evidence type="ECO:0000256" key="1">
    <source>
        <dbReference type="ARBA" id="ARBA00004236"/>
    </source>
</evidence>
<keyword evidence="7 9" id="KW-1015">Disulfide bond</keyword>
<feature type="non-terminal residue" evidence="12">
    <location>
        <position position="1"/>
    </location>
</feature>
<comment type="caution">
    <text evidence="9">Lacks conserved residue(s) required for the propagation of feature annotation.</text>
</comment>
<evidence type="ECO:0000259" key="11">
    <source>
        <dbReference type="PROSITE" id="PS50026"/>
    </source>
</evidence>
<feature type="disulfide bond" evidence="9">
    <location>
        <begin position="133"/>
        <end position="142"/>
    </location>
</feature>
<keyword evidence="6" id="KW-0472">Membrane</keyword>
<dbReference type="SMART" id="SM00181">
    <property type="entry name" value="EGF"/>
    <property type="match status" value="2"/>
</dbReference>
<dbReference type="PROSITE" id="PS50026">
    <property type="entry name" value="EGF_3"/>
    <property type="match status" value="2"/>
</dbReference>
<feature type="compositionally biased region" description="Low complexity" evidence="10">
    <location>
        <begin position="85"/>
        <end position="96"/>
    </location>
</feature>
<evidence type="ECO:0000256" key="7">
    <source>
        <dbReference type="ARBA" id="ARBA00023157"/>
    </source>
</evidence>
<dbReference type="EMBL" id="CAUEEQ010068681">
    <property type="protein sequence ID" value="CAJ0965624.1"/>
    <property type="molecule type" value="Genomic_DNA"/>
</dbReference>
<reference evidence="12" key="1">
    <citation type="submission" date="2023-07" db="EMBL/GenBank/DDBJ databases">
        <authorList>
            <person name="Stuckert A."/>
        </authorList>
    </citation>
    <scope>NUCLEOTIDE SEQUENCE</scope>
</reference>
<feature type="domain" description="EGF-like" evidence="11">
    <location>
        <begin position="105"/>
        <end position="143"/>
    </location>
</feature>
<evidence type="ECO:0000256" key="3">
    <source>
        <dbReference type="ARBA" id="ARBA00022536"/>
    </source>
</evidence>
<dbReference type="Gene3D" id="2.10.25.10">
    <property type="entry name" value="Laminin"/>
    <property type="match status" value="2"/>
</dbReference>